<dbReference type="InterPro" id="IPR038287">
    <property type="entry name" value="Cse2_sf"/>
</dbReference>
<dbReference type="EMBL" id="LR134476">
    <property type="protein sequence ID" value="VEI13472.1"/>
    <property type="molecule type" value="Genomic_DNA"/>
</dbReference>
<accession>A0A448PEV5</accession>
<evidence type="ECO:0000313" key="2">
    <source>
        <dbReference type="EMBL" id="VEI13472.1"/>
    </source>
</evidence>
<dbReference type="AlphaFoldDB" id="A0A448PEV5"/>
<dbReference type="OrthoDB" id="4808431at2"/>
<dbReference type="RefSeq" id="WP_126416583.1">
    <property type="nucleotide sequence ID" value="NZ_LR134476.1"/>
</dbReference>
<dbReference type="NCBIfam" id="TIGR02548">
    <property type="entry name" value="casB_cse2"/>
    <property type="match status" value="1"/>
</dbReference>
<dbReference type="KEGG" id="tbw:NCTC13354_01187"/>
<protein>
    <submittedName>
        <fullName evidence="2">CRISPR-associated Cse2 family protein</fullName>
    </submittedName>
</protein>
<reference evidence="2 3" key="1">
    <citation type="submission" date="2018-12" db="EMBL/GenBank/DDBJ databases">
        <authorList>
            <consortium name="Pathogen Informatics"/>
        </authorList>
    </citation>
    <scope>NUCLEOTIDE SEQUENCE [LARGE SCALE GENOMIC DNA]</scope>
    <source>
        <strain evidence="2 3">NCTC13354</strain>
    </source>
</reference>
<gene>
    <name evidence="2" type="ORF">NCTC13354_01187</name>
</gene>
<dbReference type="Pfam" id="PF09485">
    <property type="entry name" value="CRISPR_Cse2"/>
    <property type="match status" value="1"/>
</dbReference>
<dbReference type="Gene3D" id="1.10.520.40">
    <property type="entry name" value="CRISPR-associated protein Cse2"/>
    <property type="match status" value="1"/>
</dbReference>
<dbReference type="CDD" id="cd09731">
    <property type="entry name" value="Cse2_I-E"/>
    <property type="match status" value="1"/>
</dbReference>
<name>A0A448PEV5_9ACTO</name>
<feature type="region of interest" description="Disordered" evidence="1">
    <location>
        <begin position="1"/>
        <end position="24"/>
    </location>
</feature>
<dbReference type="Proteomes" id="UP000269542">
    <property type="component" value="Chromosome"/>
</dbReference>
<evidence type="ECO:0000313" key="3">
    <source>
        <dbReference type="Proteomes" id="UP000269542"/>
    </source>
</evidence>
<organism evidence="2 3">
    <name type="scientific">Trueperella bialowiezensis</name>
    <dbReference type="NCBI Taxonomy" id="312285"/>
    <lineage>
        <taxon>Bacteria</taxon>
        <taxon>Bacillati</taxon>
        <taxon>Actinomycetota</taxon>
        <taxon>Actinomycetes</taxon>
        <taxon>Actinomycetales</taxon>
        <taxon>Actinomycetaceae</taxon>
        <taxon>Trueperella</taxon>
    </lineage>
</organism>
<sequence length="230" mass="25299">MEQPQPAATAGNSRIEDSPVKGRTRNHLARAIHATCSRLQEAYFSDPNSQRHRAARATLAELRRYSSLDLRANPLAVGQVLFVMQEEFSEKLVGKGDAPTPSEKAAYVSLTLFAIHMQSASEPAHVSGIGFARACGRLHAKIASGSVKARVDAMLLASNEDARLVHIRSLVSLLRSNNLGFDYARLATDLRALASIEKRPGVQLRWGRDFAWGYDEQCKTQSDSTRPNQD</sequence>
<keyword evidence="3" id="KW-1185">Reference proteome</keyword>
<evidence type="ECO:0000256" key="1">
    <source>
        <dbReference type="SAM" id="MobiDB-lite"/>
    </source>
</evidence>
<proteinExistence type="predicted"/>
<dbReference type="InterPro" id="IPR013382">
    <property type="entry name" value="CRISPR-assoc_prot_Cse2"/>
</dbReference>